<comment type="caution">
    <text evidence="2">The sequence shown here is derived from an EMBL/GenBank/DDBJ whole genome shotgun (WGS) entry which is preliminary data.</text>
</comment>
<evidence type="ECO:0000313" key="3">
    <source>
        <dbReference type="Proteomes" id="UP000318509"/>
    </source>
</evidence>
<dbReference type="Gene3D" id="2.130.10.10">
    <property type="entry name" value="YVTN repeat-like/Quinoprotein amine dehydrogenase"/>
    <property type="match status" value="1"/>
</dbReference>
<reference evidence="2 3" key="1">
    <citation type="journal article" date="2019" name="Nat. Microbiol.">
        <title>Mediterranean grassland soil C-N compound turnover is dependent on rainfall and depth, and is mediated by genomically divergent microorganisms.</title>
        <authorList>
            <person name="Diamond S."/>
            <person name="Andeer P.F."/>
            <person name="Li Z."/>
            <person name="Crits-Christoph A."/>
            <person name="Burstein D."/>
            <person name="Anantharaman K."/>
            <person name="Lane K.R."/>
            <person name="Thomas B.C."/>
            <person name="Pan C."/>
            <person name="Northen T.R."/>
            <person name="Banfield J.F."/>
        </authorList>
    </citation>
    <scope>NUCLEOTIDE SEQUENCE [LARGE SCALE GENOMIC DNA]</scope>
    <source>
        <strain evidence="2">NP_3</strain>
    </source>
</reference>
<dbReference type="PANTHER" id="PTHR40274:SF3">
    <property type="entry name" value="VIRGINIAMYCIN B LYASE"/>
    <property type="match status" value="1"/>
</dbReference>
<dbReference type="EMBL" id="VBAK01000098">
    <property type="protein sequence ID" value="TMI91310.1"/>
    <property type="molecule type" value="Genomic_DNA"/>
</dbReference>
<dbReference type="Gene3D" id="1.10.760.10">
    <property type="entry name" value="Cytochrome c-like domain"/>
    <property type="match status" value="1"/>
</dbReference>
<sequence length="428" mass="47077">MRNRGSSWLALLPVIAAVFAALPTRGHVSGAPHQQPVQLPEGKGQATVQAACAACHSLRRVTNAGYDREEWDTVLHMMINVGAPVPPDKFDTVLNYLAAKFPPKPHPEAKIISGPIHVTVKEWVVPTPGSRPHDPMYAPDGSVWYTGQMANVLGRFDPKTETFKEYTLPPHSGPHGLLADKDGNVWFTANFGAYIGKLDPRTGKVSKYPMPDPNARDPHTPILDGPDRIFFTVQSANMVGRLNVRTGEITLVPSPTPRSNPYGMVMNSKGIPYFVEFGANKIARIDPTTLQIHEYVLPHEGSRPRRVAMTPDDVIYYTDHSRGYLGRFDTKTGAMTEWPSPGGPEARPYGITIVNGVVWYSESNTKPNTIVRFDPGTEKFQTWAIPSGGGVVRNMVHTPDGAALWIACSGMNRIGRVQIQEPKILQKH</sequence>
<proteinExistence type="predicted"/>
<evidence type="ECO:0000256" key="1">
    <source>
        <dbReference type="SAM" id="SignalP"/>
    </source>
</evidence>
<dbReference type="InterPro" id="IPR015943">
    <property type="entry name" value="WD40/YVTN_repeat-like_dom_sf"/>
</dbReference>
<organism evidence="2 3">
    <name type="scientific">Candidatus Segetimicrobium genomatis</name>
    <dbReference type="NCBI Taxonomy" id="2569760"/>
    <lineage>
        <taxon>Bacteria</taxon>
        <taxon>Bacillati</taxon>
        <taxon>Candidatus Sysuimicrobiota</taxon>
        <taxon>Candidatus Sysuimicrobiia</taxon>
        <taxon>Candidatus Sysuimicrobiales</taxon>
        <taxon>Candidatus Segetimicrobiaceae</taxon>
        <taxon>Candidatus Segetimicrobium</taxon>
    </lineage>
</organism>
<dbReference type="PANTHER" id="PTHR40274">
    <property type="entry name" value="VIRGINIAMYCIN B LYASE"/>
    <property type="match status" value="1"/>
</dbReference>
<dbReference type="Proteomes" id="UP000318509">
    <property type="component" value="Unassembled WGS sequence"/>
</dbReference>
<feature type="signal peptide" evidence="1">
    <location>
        <begin position="1"/>
        <end position="20"/>
    </location>
</feature>
<gene>
    <name evidence="2" type="ORF">E6H00_04380</name>
</gene>
<protein>
    <submittedName>
        <fullName evidence="2">Cytochrome C</fullName>
    </submittedName>
</protein>
<dbReference type="InterPro" id="IPR036909">
    <property type="entry name" value="Cyt_c-like_dom_sf"/>
</dbReference>
<dbReference type="GO" id="GO:0020037">
    <property type="term" value="F:heme binding"/>
    <property type="evidence" value="ECO:0007669"/>
    <property type="project" value="InterPro"/>
</dbReference>
<dbReference type="SUPFAM" id="SSF46626">
    <property type="entry name" value="Cytochrome c"/>
    <property type="match status" value="1"/>
</dbReference>
<dbReference type="SUPFAM" id="SSF101898">
    <property type="entry name" value="NHL repeat"/>
    <property type="match status" value="1"/>
</dbReference>
<keyword evidence="1" id="KW-0732">Signal</keyword>
<dbReference type="GO" id="GO:0009055">
    <property type="term" value="F:electron transfer activity"/>
    <property type="evidence" value="ECO:0007669"/>
    <property type="project" value="InterPro"/>
</dbReference>
<accession>A0A537K6D9</accession>
<feature type="chain" id="PRO_5022053160" evidence="1">
    <location>
        <begin position="21"/>
        <end position="428"/>
    </location>
</feature>
<dbReference type="AlphaFoldDB" id="A0A537K6D9"/>
<name>A0A537K6D9_9BACT</name>
<dbReference type="InterPro" id="IPR051344">
    <property type="entry name" value="Vgb"/>
</dbReference>
<dbReference type="Pfam" id="PF24684">
    <property type="entry name" value="Vgb_lyase"/>
    <property type="match status" value="1"/>
</dbReference>
<evidence type="ECO:0000313" key="2">
    <source>
        <dbReference type="EMBL" id="TMI91310.1"/>
    </source>
</evidence>